<keyword evidence="2" id="KW-1185">Reference proteome</keyword>
<dbReference type="AlphaFoldDB" id="A0A026VRS8"/>
<accession>A0A026VRS8</accession>
<proteinExistence type="predicted"/>
<protein>
    <submittedName>
        <fullName evidence="1">Uncharacterized protein</fullName>
    </submittedName>
</protein>
<dbReference type="Proteomes" id="UP000053097">
    <property type="component" value="Unassembled WGS sequence"/>
</dbReference>
<organism evidence="1 2">
    <name type="scientific">Ooceraea biroi</name>
    <name type="common">Clonal raider ant</name>
    <name type="synonym">Cerapachys biroi</name>
    <dbReference type="NCBI Taxonomy" id="2015173"/>
    <lineage>
        <taxon>Eukaryota</taxon>
        <taxon>Metazoa</taxon>
        <taxon>Ecdysozoa</taxon>
        <taxon>Arthropoda</taxon>
        <taxon>Hexapoda</taxon>
        <taxon>Insecta</taxon>
        <taxon>Pterygota</taxon>
        <taxon>Neoptera</taxon>
        <taxon>Endopterygota</taxon>
        <taxon>Hymenoptera</taxon>
        <taxon>Apocrita</taxon>
        <taxon>Aculeata</taxon>
        <taxon>Formicoidea</taxon>
        <taxon>Formicidae</taxon>
        <taxon>Dorylinae</taxon>
        <taxon>Ooceraea</taxon>
    </lineage>
</organism>
<name>A0A026VRS8_OOCBI</name>
<sequence>MMRTIDTIMNSTCAYCTLEPPPDILHIPPPPFPAVLQQGSDFYPSSDILPFPPHLNDSPCKHFCDRRSEGVQYVEMPQQGQLHTVMLRI</sequence>
<evidence type="ECO:0000313" key="2">
    <source>
        <dbReference type="Proteomes" id="UP000053097"/>
    </source>
</evidence>
<evidence type="ECO:0000313" key="1">
    <source>
        <dbReference type="EMBL" id="EZA46437.1"/>
    </source>
</evidence>
<gene>
    <name evidence="1" type="ORF">X777_00159</name>
</gene>
<dbReference type="EMBL" id="KK111288">
    <property type="protein sequence ID" value="EZA46437.1"/>
    <property type="molecule type" value="Genomic_DNA"/>
</dbReference>
<dbReference type="OrthoDB" id="6341359at2759"/>
<reference evidence="1 2" key="1">
    <citation type="journal article" date="2014" name="Curr. Biol.">
        <title>The genome of the clonal raider ant Cerapachys biroi.</title>
        <authorList>
            <person name="Oxley P.R."/>
            <person name="Ji L."/>
            <person name="Fetter-Pruneda I."/>
            <person name="McKenzie S.K."/>
            <person name="Li C."/>
            <person name="Hu H."/>
            <person name="Zhang G."/>
            <person name="Kronauer D.J."/>
        </authorList>
    </citation>
    <scope>NUCLEOTIDE SEQUENCE [LARGE SCALE GENOMIC DNA]</scope>
</reference>